<keyword evidence="7 9" id="KW-0804">Transcription</keyword>
<evidence type="ECO:0000313" key="11">
    <source>
        <dbReference type="EMBL" id="AIT95696.1"/>
    </source>
</evidence>
<protein>
    <recommendedName>
        <fullName evidence="9">DNA-directed RNA polymerase subunit</fullName>
        <ecNumber evidence="9">2.7.7.6</ecNumber>
    </recommendedName>
</protein>
<dbReference type="Gene3D" id="1.10.274.100">
    <property type="entry name" value="RNA polymerase Rpb1, domain 3"/>
    <property type="match status" value="1"/>
</dbReference>
<dbReference type="AlphaFoldDB" id="A0A097KR86"/>
<dbReference type="EMBL" id="KM462888">
    <property type="protein sequence ID" value="AIT95696.1"/>
    <property type="molecule type" value="Genomic_DNA"/>
</dbReference>
<keyword evidence="3 9" id="KW-0240">DNA-directed RNA polymerase</keyword>
<comment type="catalytic activity">
    <reaction evidence="8 9">
        <text>RNA(n) + a ribonucleoside 5'-triphosphate = RNA(n+1) + diphosphate</text>
        <dbReference type="Rhea" id="RHEA:21248"/>
        <dbReference type="Rhea" id="RHEA-COMP:14527"/>
        <dbReference type="Rhea" id="RHEA-COMP:17342"/>
        <dbReference type="ChEBI" id="CHEBI:33019"/>
        <dbReference type="ChEBI" id="CHEBI:61557"/>
        <dbReference type="ChEBI" id="CHEBI:140395"/>
        <dbReference type="EC" id="2.7.7.6"/>
    </reaction>
</comment>
<evidence type="ECO:0000256" key="2">
    <source>
        <dbReference type="ARBA" id="ARBA00007207"/>
    </source>
</evidence>
<evidence type="ECO:0000256" key="9">
    <source>
        <dbReference type="RuleBase" id="RU004279"/>
    </source>
</evidence>
<dbReference type="GO" id="GO:0000428">
    <property type="term" value="C:DNA-directed RNA polymerase complex"/>
    <property type="evidence" value="ECO:0007669"/>
    <property type="project" value="UniProtKB-KW"/>
</dbReference>
<keyword evidence="4 11" id="KW-0934">Plastid</keyword>
<evidence type="ECO:0000256" key="8">
    <source>
        <dbReference type="ARBA" id="ARBA00048552"/>
    </source>
</evidence>
<dbReference type="InterPro" id="IPR000722">
    <property type="entry name" value="RNA_pol_asu"/>
</dbReference>
<dbReference type="EC" id="2.7.7.6" evidence="9"/>
<dbReference type="InterPro" id="IPR045867">
    <property type="entry name" value="DNA-dir_RpoC_beta_prime"/>
</dbReference>
<dbReference type="InterPro" id="IPR006592">
    <property type="entry name" value="RNA_pol_N"/>
</dbReference>
<dbReference type="PANTHER" id="PTHR19376:SF54">
    <property type="entry name" value="DNA-DIRECTED RNA POLYMERASE SUBUNIT BETA"/>
    <property type="match status" value="1"/>
</dbReference>
<evidence type="ECO:0000256" key="3">
    <source>
        <dbReference type="ARBA" id="ARBA00022478"/>
    </source>
</evidence>
<keyword evidence="6 9" id="KW-0548">Nucleotidyltransferase</keyword>
<dbReference type="Pfam" id="PF00623">
    <property type="entry name" value="RNA_pol_Rpb1_2"/>
    <property type="match status" value="2"/>
</dbReference>
<name>A0A097KR86_9CHLO</name>
<dbReference type="Gene3D" id="4.10.860.120">
    <property type="entry name" value="RNA polymerase II, clamp domain"/>
    <property type="match status" value="1"/>
</dbReference>
<reference evidence="11" key="1">
    <citation type="journal article" date="2014" name="BMC Evol. Biol.">
        <title>Chloroplast phylogenomic analysis resolves deep-level relationships within the green algal class Trebouxiophyceae.</title>
        <authorList>
            <person name="Lemieux C."/>
            <person name="Otis C."/>
            <person name="Turmel M."/>
        </authorList>
    </citation>
    <scope>NUCLEOTIDE SEQUENCE</scope>
</reference>
<organism evidence="11">
    <name type="scientific">Marvania geminata</name>
    <dbReference type="NCBI Taxonomy" id="97105"/>
    <lineage>
        <taxon>Eukaryota</taxon>
        <taxon>Viridiplantae</taxon>
        <taxon>Chlorophyta</taxon>
        <taxon>core chlorophytes</taxon>
        <taxon>Trebouxiophyceae</taxon>
        <taxon>Chlorellales</taxon>
        <taxon>Chlorellaceae</taxon>
        <taxon>Marvania</taxon>
    </lineage>
</organism>
<dbReference type="Gene3D" id="1.10.40.90">
    <property type="match status" value="1"/>
</dbReference>
<dbReference type="Pfam" id="PF04983">
    <property type="entry name" value="RNA_pol_Rpb1_3"/>
    <property type="match status" value="1"/>
</dbReference>
<dbReference type="GO" id="GO:0003677">
    <property type="term" value="F:DNA binding"/>
    <property type="evidence" value="ECO:0007669"/>
    <property type="project" value="InterPro"/>
</dbReference>
<evidence type="ECO:0000256" key="6">
    <source>
        <dbReference type="ARBA" id="ARBA00022695"/>
    </source>
</evidence>
<dbReference type="Gene3D" id="2.40.40.20">
    <property type="match status" value="1"/>
</dbReference>
<dbReference type="GO" id="GO:0006351">
    <property type="term" value="P:DNA-templated transcription"/>
    <property type="evidence" value="ECO:0007669"/>
    <property type="project" value="InterPro"/>
</dbReference>
<accession>A0A097KR86</accession>
<gene>
    <name evidence="11" type="primary">rpoC1</name>
</gene>
<comment type="function">
    <text evidence="1 9">DNA-dependent RNA polymerase catalyzes the transcription of DNA into RNA using the four ribonucleoside triphosphates as substrates.</text>
</comment>
<dbReference type="InterPro" id="IPR007066">
    <property type="entry name" value="RNA_pol_Rpb1_3"/>
</dbReference>
<comment type="similarity">
    <text evidence="2">Belongs to the RNA polymerase beta' chain family. RpoC1 subfamily.</text>
</comment>
<dbReference type="InterPro" id="IPR042102">
    <property type="entry name" value="RNA_pol_Rpb1_3_sf"/>
</dbReference>
<evidence type="ECO:0000259" key="10">
    <source>
        <dbReference type="SMART" id="SM00663"/>
    </source>
</evidence>
<dbReference type="InterPro" id="IPR044893">
    <property type="entry name" value="RNA_pol_Rpb1_clamp_domain"/>
</dbReference>
<dbReference type="GO" id="GO:0003899">
    <property type="term" value="F:DNA-directed RNA polymerase activity"/>
    <property type="evidence" value="ECO:0007669"/>
    <property type="project" value="UniProtKB-EC"/>
</dbReference>
<evidence type="ECO:0000256" key="4">
    <source>
        <dbReference type="ARBA" id="ARBA00022640"/>
    </source>
</evidence>
<dbReference type="InterPro" id="IPR007080">
    <property type="entry name" value="RNA_pol_Rpb1_1"/>
</dbReference>
<evidence type="ECO:0000256" key="5">
    <source>
        <dbReference type="ARBA" id="ARBA00022679"/>
    </source>
</evidence>
<evidence type="ECO:0000256" key="1">
    <source>
        <dbReference type="ARBA" id="ARBA00004026"/>
    </source>
</evidence>
<dbReference type="RefSeq" id="YP_009106862.1">
    <property type="nucleotide sequence ID" value="NC_025549.1"/>
</dbReference>
<evidence type="ECO:0000256" key="7">
    <source>
        <dbReference type="ARBA" id="ARBA00023163"/>
    </source>
</evidence>
<keyword evidence="11" id="KW-0150">Chloroplast</keyword>
<sequence length="821" mass="94860">MQKRESRNFHQLEIGLASPKEIRYWGERVLPNGESVGEVTSWETVNYKTLKPEPNGLFCQKIFGPVVDYTCACGKKAGKLTVATQGTDTAFPKRNFCPKCGVERTTSQVRRTRMGFIHLKQPLAHTLYASQKPSPLALCLNWPNRKLQTVLYATEFSHLSPSFEYFNNELFSPYAISWERSNFLRASHDAAALRPDRTQLLPLISTKETDLLKNRSRSPRSGSSTSSTFFFLQPTPIKLSPKQPKLFRSSTQQKRAIFQTLYSKKALPFCTGLYGVRHDMTWREVEAFQCFLMYMWEYSRQTDGLIPHYSVMQKTKKSDRYRALHPQYFPIQTGAGVFQKLLSYYDLVGLQRQMALDIKEVQVTIRYLSQQIDRYESVGWEETKECKKYKKQRNKFSELEKMFLRRLNYFRDFYKAKSRPEWMILSYLPVLPPGLRPITSIRGELVISDLNSLYRKVLTRNRRLVNSTRFGIFDTALSGSWASWCYNLRQVQEAVDSLLKTGKVDSGKTTKSLLDALKGKRGRFRQHLLGKRVDYSGRSVIVVGPKLKIYECGLPKKMAIELFQPFLIQQLRNKGIAFTTTGAKALILEQKPIIWTLLREILQSHPVLLNRAPTLHRLGIQAFLPKLVDGKAILLHPLVCPAFNADFDGDQMAVHIPLSPAARAEAFNLVLASNHLLSPALGNPLLLPTQDMILGCYYLTISKERQEKRNYSSAKSVFLFNKVDNYYFNFEQVIHEYQTHRLGLHTPIWVIWNKKVQSLLQPNQRNSPLEVRVSRSGKTEYFYFEKYKIQFSHSLIQFTSPQECFIRTTPGRILFSQKTLQ</sequence>
<feature type="domain" description="RNA polymerase N-terminal" evidence="10">
    <location>
        <begin position="421"/>
        <end position="700"/>
    </location>
</feature>
<dbReference type="SMART" id="SM00663">
    <property type="entry name" value="RPOLA_N"/>
    <property type="match status" value="1"/>
</dbReference>
<proteinExistence type="inferred from homology"/>
<dbReference type="PANTHER" id="PTHR19376">
    <property type="entry name" value="DNA-DIRECTED RNA POLYMERASE"/>
    <property type="match status" value="1"/>
</dbReference>
<dbReference type="Pfam" id="PF04997">
    <property type="entry name" value="RNA_pol_Rpb1_1"/>
    <property type="match status" value="2"/>
</dbReference>
<geneLocation type="chloroplast" evidence="11"/>
<dbReference type="GeneID" id="22161414"/>
<dbReference type="SUPFAM" id="SSF64484">
    <property type="entry name" value="beta and beta-prime subunits of DNA dependent RNA-polymerase"/>
    <property type="match status" value="1"/>
</dbReference>
<keyword evidence="5 9" id="KW-0808">Transferase</keyword>